<dbReference type="AlphaFoldDB" id="A0A1I5FZ99"/>
<dbReference type="InterPro" id="IPR002372">
    <property type="entry name" value="PQQ_rpt_dom"/>
</dbReference>
<evidence type="ECO:0000313" key="3">
    <source>
        <dbReference type="Proteomes" id="UP000199236"/>
    </source>
</evidence>
<dbReference type="Proteomes" id="UP000199236">
    <property type="component" value="Unassembled WGS sequence"/>
</dbReference>
<dbReference type="SMART" id="SM00564">
    <property type="entry name" value="PQQ"/>
    <property type="match status" value="7"/>
</dbReference>
<reference evidence="2 3" key="1">
    <citation type="submission" date="2016-10" db="EMBL/GenBank/DDBJ databases">
        <authorList>
            <person name="de Groot N.N."/>
        </authorList>
    </citation>
    <scope>NUCLEOTIDE SEQUENCE [LARGE SCALE GENOMIC DNA]</scope>
    <source>
        <strain evidence="2 3">CGMCC 1.9157</strain>
    </source>
</reference>
<dbReference type="Gene3D" id="2.130.10.10">
    <property type="entry name" value="YVTN repeat-like/Quinoprotein amine dehydrogenase"/>
    <property type="match status" value="1"/>
</dbReference>
<gene>
    <name evidence="2" type="ORF">SAMN04488056_104275</name>
</gene>
<dbReference type="InterPro" id="IPR015943">
    <property type="entry name" value="WD40/YVTN_repeat-like_dom_sf"/>
</dbReference>
<dbReference type="PROSITE" id="PS51257">
    <property type="entry name" value="PROKAR_LIPOPROTEIN"/>
    <property type="match status" value="1"/>
</dbReference>
<accession>A0A1I5FZ99</accession>
<dbReference type="InterPro" id="IPR018391">
    <property type="entry name" value="PQQ_b-propeller_rpt"/>
</dbReference>
<dbReference type="OrthoDB" id="5290752at2"/>
<name>A0A1I5FZ99_9HYPH</name>
<organism evidence="2 3">
    <name type="scientific">Cohaesibacter marisflavi</name>
    <dbReference type="NCBI Taxonomy" id="655353"/>
    <lineage>
        <taxon>Bacteria</taxon>
        <taxon>Pseudomonadati</taxon>
        <taxon>Pseudomonadota</taxon>
        <taxon>Alphaproteobacteria</taxon>
        <taxon>Hyphomicrobiales</taxon>
        <taxon>Cohaesibacteraceae</taxon>
    </lineage>
</organism>
<keyword evidence="3" id="KW-1185">Reference proteome</keyword>
<feature type="domain" description="Pyrrolo-quinoline quinone repeat" evidence="1">
    <location>
        <begin position="391"/>
        <end position="455"/>
    </location>
</feature>
<dbReference type="Pfam" id="PF13360">
    <property type="entry name" value="PQQ_2"/>
    <property type="match status" value="2"/>
</dbReference>
<feature type="domain" description="Pyrrolo-quinoline quinone repeat" evidence="1">
    <location>
        <begin position="141"/>
        <end position="377"/>
    </location>
</feature>
<dbReference type="STRING" id="655353.SAMN04488056_104275"/>
<dbReference type="PANTHER" id="PTHR34512:SF30">
    <property type="entry name" value="OUTER MEMBRANE PROTEIN ASSEMBLY FACTOR BAMB"/>
    <property type="match status" value="1"/>
</dbReference>
<dbReference type="InterPro" id="IPR011047">
    <property type="entry name" value="Quinoprotein_ADH-like_sf"/>
</dbReference>
<dbReference type="SUPFAM" id="SSF50998">
    <property type="entry name" value="Quinoprotein alcohol dehydrogenase-like"/>
    <property type="match status" value="1"/>
</dbReference>
<dbReference type="EMBL" id="FOVR01000004">
    <property type="protein sequence ID" value="SFO29030.1"/>
    <property type="molecule type" value="Genomic_DNA"/>
</dbReference>
<evidence type="ECO:0000259" key="1">
    <source>
        <dbReference type="Pfam" id="PF13360"/>
    </source>
</evidence>
<dbReference type="RefSeq" id="WP_090071827.1">
    <property type="nucleotide sequence ID" value="NZ_FOVR01000004.1"/>
</dbReference>
<evidence type="ECO:0000313" key="2">
    <source>
        <dbReference type="EMBL" id="SFO29030.1"/>
    </source>
</evidence>
<proteinExistence type="predicted"/>
<dbReference type="PANTHER" id="PTHR34512">
    <property type="entry name" value="CELL SURFACE PROTEIN"/>
    <property type="match status" value="1"/>
</dbReference>
<sequence>MRPASGVKTETRSLAYAGKAAMVALVLGLAGCSSVTDFASDVNPFKTPEEVLPGERQSLFDTAAVAKVEDTSPVSIPGAVDFSSWSQAGGPTTNNPPNVSFSGQGARVWSANAAIRGGDSDERAAARPVSVGGRVAVYSPDGAVSLYNASNGGRIWNVSVRPQNEKGVSIGGAVTMDSARVFAATGFSELVALDAGSGRRLWTFQLDAPARGAPVVVGNTVLAVSATNSLFAVNVSDGGELWTFEGIPQGTGLMGSGAPAVSGNTVLFSGTSGELVALDIKSGEMRWSDTIVQGTRRYAISGISAIAGGPVVSDGIVYASSVSGNTIALRVRDGERIWDRSLGSVHAPVVAGNSIFVVDLDDRIVALNKKTGKIRWSSQLPSVRSKKKSTSWAGPVLAGSRLWVTSNDGKLAAVDPKNGSIVLTRDIKDPVFIAPIAVSGRLIMLSGSGRLSAYN</sequence>
<protein>
    <submittedName>
        <fullName evidence="2">Outer membrane protein assembly factor BamB, contains PQQ-like beta-propeller repeat</fullName>
    </submittedName>
</protein>